<feature type="compositionally biased region" description="Acidic residues" evidence="13">
    <location>
        <begin position="369"/>
        <end position="391"/>
    </location>
</feature>
<evidence type="ECO:0000256" key="11">
    <source>
        <dbReference type="ARBA" id="ARBA00047899"/>
    </source>
</evidence>
<evidence type="ECO:0000256" key="8">
    <source>
        <dbReference type="ARBA" id="ARBA00022777"/>
    </source>
</evidence>
<dbReference type="Gene3D" id="1.10.10.10">
    <property type="entry name" value="Winged helix-like DNA-binding domain superfamily/Winged helix DNA-binding domain"/>
    <property type="match status" value="1"/>
</dbReference>
<dbReference type="PANTHER" id="PTHR45852:SF1">
    <property type="entry name" value="SERINE_THREONINE-PROTEIN KINASE RIO2"/>
    <property type="match status" value="1"/>
</dbReference>
<evidence type="ECO:0000313" key="16">
    <source>
        <dbReference type="Proteomes" id="UP001626550"/>
    </source>
</evidence>
<sequence length="459" mass="52373">MPKAINRDHFVHVSPTAWRVLTAVEMGMKNHSIVPIELVHRIAHVNQGGSGFLSIIKDQLVPSGLLAYEVEQRHHIRGYRLTNRGYDYLALHQLAKSNCVYDLGAMIGTGKESDVYLAIAIELPEDLTCSNDDADIDEEDNAPYVVIKFHRLGRTSFRKVKEKREYHQHRQSCSWLYLDRLSAKREFEAMQALYNAGFPVPRPLANNRNAVVMEYLKNASTLCEVPSALLRASGAVLARHLYLQASKLVKKCASVGFIHGDFNEFNLMVENVPDLDPDSGEVDLEQIPKSRIILIDFPQMINVEGIIAFFGKFFDLSEYSSPVELESIKRKAFLDVDIKLPGYIKPNIRKRDELQKALDHLDLGHEDQESIENDDDNSCENSDQESSDDDSSYSGLNNKEKKSYEKSMIHNYSVKERLKKEIDVKERRSISKKIKKQVRVGQKSKFKAEVRADIDLYEL</sequence>
<evidence type="ECO:0000256" key="4">
    <source>
        <dbReference type="ARBA" id="ARBA00022527"/>
    </source>
</evidence>
<dbReference type="InterPro" id="IPR000687">
    <property type="entry name" value="RIO_kinase"/>
</dbReference>
<comment type="catalytic activity">
    <reaction evidence="12">
        <text>L-seryl-[protein] + ATP = O-phospho-L-seryl-[protein] + ADP + H(+)</text>
        <dbReference type="Rhea" id="RHEA:17989"/>
        <dbReference type="Rhea" id="RHEA-COMP:9863"/>
        <dbReference type="Rhea" id="RHEA-COMP:11604"/>
        <dbReference type="ChEBI" id="CHEBI:15378"/>
        <dbReference type="ChEBI" id="CHEBI:29999"/>
        <dbReference type="ChEBI" id="CHEBI:30616"/>
        <dbReference type="ChEBI" id="CHEBI:83421"/>
        <dbReference type="ChEBI" id="CHEBI:456216"/>
        <dbReference type="EC" id="2.7.11.1"/>
    </reaction>
</comment>
<dbReference type="EMBL" id="JBJKFK010001222">
    <property type="protein sequence ID" value="KAL3313695.1"/>
    <property type="molecule type" value="Genomic_DNA"/>
</dbReference>
<feature type="region of interest" description="Disordered" evidence="13">
    <location>
        <begin position="364"/>
        <end position="404"/>
    </location>
</feature>
<proteinExistence type="inferred from homology"/>
<gene>
    <name evidence="15" type="primary">RIOK2</name>
    <name evidence="15" type="ORF">Ciccas_007701</name>
</gene>
<keyword evidence="16" id="KW-1185">Reference proteome</keyword>
<dbReference type="SUPFAM" id="SSF46785">
    <property type="entry name" value="Winged helix' DNA-binding domain"/>
    <property type="match status" value="1"/>
</dbReference>
<dbReference type="EC" id="2.7.11.1" evidence="3"/>
<name>A0ABD2Q240_9PLAT</name>
<dbReference type="InterPro" id="IPR036390">
    <property type="entry name" value="WH_DNA-bd_sf"/>
</dbReference>
<comment type="similarity">
    <text evidence="2">Belongs to the protein kinase superfamily. RIO-type Ser/Thr kinase family.</text>
</comment>
<dbReference type="InterPro" id="IPR018934">
    <property type="entry name" value="RIO_dom"/>
</dbReference>
<dbReference type="InterPro" id="IPR011009">
    <property type="entry name" value="Kinase-like_dom_sf"/>
</dbReference>
<evidence type="ECO:0000256" key="9">
    <source>
        <dbReference type="ARBA" id="ARBA00022840"/>
    </source>
</evidence>
<dbReference type="Pfam" id="PF01163">
    <property type="entry name" value="RIO1"/>
    <property type="match status" value="1"/>
</dbReference>
<evidence type="ECO:0000256" key="2">
    <source>
        <dbReference type="ARBA" id="ARBA00009196"/>
    </source>
</evidence>
<keyword evidence="5" id="KW-0808">Transferase</keyword>
<dbReference type="Proteomes" id="UP001626550">
    <property type="component" value="Unassembled WGS sequence"/>
</dbReference>
<evidence type="ECO:0000259" key="14">
    <source>
        <dbReference type="SMART" id="SM00090"/>
    </source>
</evidence>
<dbReference type="SMART" id="SM00090">
    <property type="entry name" value="RIO"/>
    <property type="match status" value="1"/>
</dbReference>
<evidence type="ECO:0000256" key="12">
    <source>
        <dbReference type="ARBA" id="ARBA00048679"/>
    </source>
</evidence>
<dbReference type="GO" id="GO:0005524">
    <property type="term" value="F:ATP binding"/>
    <property type="evidence" value="ECO:0007669"/>
    <property type="project" value="UniProtKB-KW"/>
</dbReference>
<dbReference type="GO" id="GO:0046872">
    <property type="term" value="F:metal ion binding"/>
    <property type="evidence" value="ECO:0007669"/>
    <property type="project" value="UniProtKB-KW"/>
</dbReference>
<dbReference type="FunFam" id="3.30.200.20:FF:000052">
    <property type="entry name" value="Serine/threonine-protein kinase RIO2"/>
    <property type="match status" value="1"/>
</dbReference>
<evidence type="ECO:0000256" key="13">
    <source>
        <dbReference type="SAM" id="MobiDB-lite"/>
    </source>
</evidence>
<dbReference type="InterPro" id="IPR030484">
    <property type="entry name" value="Rio2"/>
</dbReference>
<dbReference type="SUPFAM" id="SSF56112">
    <property type="entry name" value="Protein kinase-like (PK-like)"/>
    <property type="match status" value="1"/>
</dbReference>
<evidence type="ECO:0000256" key="1">
    <source>
        <dbReference type="ARBA" id="ARBA00001946"/>
    </source>
</evidence>
<keyword evidence="4" id="KW-0723">Serine/threonine-protein kinase</keyword>
<dbReference type="GO" id="GO:0004674">
    <property type="term" value="F:protein serine/threonine kinase activity"/>
    <property type="evidence" value="ECO:0007669"/>
    <property type="project" value="UniProtKB-KW"/>
</dbReference>
<comment type="catalytic activity">
    <reaction evidence="11">
        <text>L-threonyl-[protein] + ATP = O-phospho-L-threonyl-[protein] + ADP + H(+)</text>
        <dbReference type="Rhea" id="RHEA:46608"/>
        <dbReference type="Rhea" id="RHEA-COMP:11060"/>
        <dbReference type="Rhea" id="RHEA-COMP:11605"/>
        <dbReference type="ChEBI" id="CHEBI:15378"/>
        <dbReference type="ChEBI" id="CHEBI:30013"/>
        <dbReference type="ChEBI" id="CHEBI:30616"/>
        <dbReference type="ChEBI" id="CHEBI:61977"/>
        <dbReference type="ChEBI" id="CHEBI:456216"/>
        <dbReference type="EC" id="2.7.11.1"/>
    </reaction>
</comment>
<feature type="domain" description="RIO kinase" evidence="14">
    <location>
        <begin position="72"/>
        <end position="335"/>
    </location>
</feature>
<dbReference type="Gene3D" id="3.30.200.20">
    <property type="entry name" value="Phosphorylase Kinase, domain 1"/>
    <property type="match status" value="1"/>
</dbReference>
<keyword evidence="8 15" id="KW-0418">Kinase</keyword>
<evidence type="ECO:0000256" key="3">
    <source>
        <dbReference type="ARBA" id="ARBA00012513"/>
    </source>
</evidence>
<reference evidence="15 16" key="1">
    <citation type="submission" date="2024-11" db="EMBL/GenBank/DDBJ databases">
        <title>Adaptive evolution of stress response genes in parasites aligns with host niche diversity.</title>
        <authorList>
            <person name="Hahn C."/>
            <person name="Resl P."/>
        </authorList>
    </citation>
    <scope>NUCLEOTIDE SEQUENCE [LARGE SCALE GENOMIC DNA]</scope>
    <source>
        <strain evidence="15">EGGRZ-B1_66</strain>
        <tissue evidence="15">Body</tissue>
    </source>
</reference>
<organism evidence="15 16">
    <name type="scientific">Cichlidogyrus casuarinus</name>
    <dbReference type="NCBI Taxonomy" id="1844966"/>
    <lineage>
        <taxon>Eukaryota</taxon>
        <taxon>Metazoa</taxon>
        <taxon>Spiralia</taxon>
        <taxon>Lophotrochozoa</taxon>
        <taxon>Platyhelminthes</taxon>
        <taxon>Monogenea</taxon>
        <taxon>Monopisthocotylea</taxon>
        <taxon>Dactylogyridea</taxon>
        <taxon>Ancyrocephalidae</taxon>
        <taxon>Cichlidogyrus</taxon>
    </lineage>
</organism>
<evidence type="ECO:0000256" key="5">
    <source>
        <dbReference type="ARBA" id="ARBA00022679"/>
    </source>
</evidence>
<dbReference type="AlphaFoldDB" id="A0ABD2Q240"/>
<dbReference type="PANTHER" id="PTHR45852">
    <property type="entry name" value="SER/THR-PROTEIN KINASE RIO2"/>
    <property type="match status" value="1"/>
</dbReference>
<comment type="cofactor">
    <cofactor evidence="1">
        <name>Mg(2+)</name>
        <dbReference type="ChEBI" id="CHEBI:18420"/>
    </cofactor>
</comment>
<keyword evidence="7" id="KW-0547">Nucleotide-binding</keyword>
<evidence type="ECO:0000256" key="6">
    <source>
        <dbReference type="ARBA" id="ARBA00022723"/>
    </source>
</evidence>
<dbReference type="Gene3D" id="1.10.510.10">
    <property type="entry name" value="Transferase(Phosphotransferase) domain 1"/>
    <property type="match status" value="1"/>
</dbReference>
<keyword evidence="6" id="KW-0479">Metal-binding</keyword>
<accession>A0ABD2Q240</accession>
<dbReference type="InterPro" id="IPR036388">
    <property type="entry name" value="WH-like_DNA-bd_sf"/>
</dbReference>
<evidence type="ECO:0000256" key="7">
    <source>
        <dbReference type="ARBA" id="ARBA00022741"/>
    </source>
</evidence>
<keyword evidence="10" id="KW-0460">Magnesium</keyword>
<dbReference type="CDD" id="cd05144">
    <property type="entry name" value="RIO2_C"/>
    <property type="match status" value="1"/>
</dbReference>
<dbReference type="InterPro" id="IPR015285">
    <property type="entry name" value="RIO2_wHTH_N"/>
</dbReference>
<protein>
    <recommendedName>
        <fullName evidence="3">non-specific serine/threonine protein kinase</fullName>
        <ecNumber evidence="3">2.7.11.1</ecNumber>
    </recommendedName>
</protein>
<keyword evidence="9" id="KW-0067">ATP-binding</keyword>
<evidence type="ECO:0000256" key="10">
    <source>
        <dbReference type="ARBA" id="ARBA00022842"/>
    </source>
</evidence>
<dbReference type="Pfam" id="PF09202">
    <property type="entry name" value="Rio2_N"/>
    <property type="match status" value="1"/>
</dbReference>
<comment type="caution">
    <text evidence="15">The sequence shown here is derived from an EMBL/GenBank/DDBJ whole genome shotgun (WGS) entry which is preliminary data.</text>
</comment>
<evidence type="ECO:0000313" key="15">
    <source>
        <dbReference type="EMBL" id="KAL3313695.1"/>
    </source>
</evidence>